<feature type="signal peptide" evidence="4">
    <location>
        <begin position="1"/>
        <end position="22"/>
    </location>
</feature>
<accession>A0A8H2W4V3</accession>
<dbReference type="PROSITE" id="PS00061">
    <property type="entry name" value="ADH_SHORT"/>
    <property type="match status" value="1"/>
</dbReference>
<organism evidence="5 6">
    <name type="scientific">Sclerotinia trifoliorum</name>
    <dbReference type="NCBI Taxonomy" id="28548"/>
    <lineage>
        <taxon>Eukaryota</taxon>
        <taxon>Fungi</taxon>
        <taxon>Dikarya</taxon>
        <taxon>Ascomycota</taxon>
        <taxon>Pezizomycotina</taxon>
        <taxon>Leotiomycetes</taxon>
        <taxon>Helotiales</taxon>
        <taxon>Sclerotiniaceae</taxon>
        <taxon>Sclerotinia</taxon>
    </lineage>
</organism>
<comment type="caution">
    <text evidence="5">The sequence shown here is derived from an EMBL/GenBank/DDBJ whole genome shotgun (WGS) entry which is preliminary data.</text>
</comment>
<evidence type="ECO:0000256" key="4">
    <source>
        <dbReference type="SAM" id="SignalP"/>
    </source>
</evidence>
<evidence type="ECO:0000256" key="1">
    <source>
        <dbReference type="ARBA" id="ARBA00006484"/>
    </source>
</evidence>
<dbReference type="InterPro" id="IPR020904">
    <property type="entry name" value="Sc_DH/Rdtase_CS"/>
</dbReference>
<feature type="chain" id="PRO_5034024379" evidence="4">
    <location>
        <begin position="23"/>
        <end position="257"/>
    </location>
</feature>
<dbReference type="SUPFAM" id="SSF51735">
    <property type="entry name" value="NAD(P)-binding Rossmann-fold domains"/>
    <property type="match status" value="1"/>
</dbReference>
<name>A0A8H2W4V3_9HELO</name>
<reference evidence="5" key="1">
    <citation type="submission" date="2020-10" db="EMBL/GenBank/DDBJ databases">
        <authorList>
            <person name="Kusch S."/>
        </authorList>
    </citation>
    <scope>NUCLEOTIDE SEQUENCE</scope>
    <source>
        <strain evidence="5">SwB9</strain>
    </source>
</reference>
<keyword evidence="4" id="KW-0732">Signal</keyword>
<dbReference type="Gene3D" id="3.40.50.720">
    <property type="entry name" value="NAD(P)-binding Rossmann-like Domain"/>
    <property type="match status" value="1"/>
</dbReference>
<dbReference type="AlphaFoldDB" id="A0A8H2W4V3"/>
<dbReference type="Proteomes" id="UP000624404">
    <property type="component" value="Unassembled WGS sequence"/>
</dbReference>
<evidence type="ECO:0000256" key="2">
    <source>
        <dbReference type="ARBA" id="ARBA00022857"/>
    </source>
</evidence>
<evidence type="ECO:0000256" key="3">
    <source>
        <dbReference type="ARBA" id="ARBA00023002"/>
    </source>
</evidence>
<evidence type="ECO:0000313" key="6">
    <source>
        <dbReference type="Proteomes" id="UP000624404"/>
    </source>
</evidence>
<dbReference type="PANTHER" id="PTHR43669:SF15">
    <property type="entry name" value="OXIDOREDUCTASE, SHORT-CHAIN DEHYDROGENASE_REDUCTASE FAMILY (AFU_ORTHOLOGUE AFUA_1G01330)"/>
    <property type="match status" value="1"/>
</dbReference>
<dbReference type="PANTHER" id="PTHR43669">
    <property type="entry name" value="5-KETO-D-GLUCONATE 5-REDUCTASE"/>
    <property type="match status" value="1"/>
</dbReference>
<dbReference type="PRINTS" id="PR00081">
    <property type="entry name" value="GDHRDH"/>
</dbReference>
<dbReference type="GO" id="GO:0016491">
    <property type="term" value="F:oxidoreductase activity"/>
    <property type="evidence" value="ECO:0007669"/>
    <property type="project" value="UniProtKB-KW"/>
</dbReference>
<keyword evidence="2" id="KW-0521">NADP</keyword>
<comment type="similarity">
    <text evidence="1">Belongs to the short-chain dehydrogenases/reductases (SDR) family.</text>
</comment>
<dbReference type="InterPro" id="IPR036291">
    <property type="entry name" value="NAD(P)-bd_dom_sf"/>
</dbReference>
<dbReference type="EMBL" id="CAJHIA010000037">
    <property type="protein sequence ID" value="CAD6455702.1"/>
    <property type="molecule type" value="Genomic_DNA"/>
</dbReference>
<proteinExistence type="inferred from homology"/>
<dbReference type="InterPro" id="IPR002347">
    <property type="entry name" value="SDR_fam"/>
</dbReference>
<dbReference type="Pfam" id="PF00106">
    <property type="entry name" value="adh_short"/>
    <property type="match status" value="1"/>
</dbReference>
<evidence type="ECO:0000313" key="5">
    <source>
        <dbReference type="EMBL" id="CAD6455702.1"/>
    </source>
</evidence>
<keyword evidence="6" id="KW-1185">Reference proteome</keyword>
<keyword evidence="3" id="KW-0560">Oxidoreductase</keyword>
<protein>
    <submittedName>
        <fullName evidence="5">2a1ac150-5d9d-40fa-8266-dd9197317499</fullName>
    </submittedName>
</protein>
<gene>
    <name evidence="5" type="ORF">SCLTRI_LOCUS10303</name>
</gene>
<sequence>MSFPYKHVLLVGATSGIGLALAERLVKECKVTVVGRRRELLDDFVAKHGSNAQAATFDLSDLEKAPQFAADVMKANPDIDCVFLNAGFQQYEDWTKPEAVDIPGFRSTIDINFISFVILTKEFLPYLSAKKEKTSIIYTTSNLAIVPAVMMSSYSASKAALNAFILCLRDDLSNSSVNIVELLPPLVQTPIHSLSGPDGKQLGMPLDEFTEKAYAGLCSSEDSVYIGDDHLGEPILNVMTQRRAVFEGMATVVKSLR</sequence>
<dbReference type="OrthoDB" id="37659at2759"/>